<accession>A0ABU5EHF9</accession>
<evidence type="ECO:0000313" key="2">
    <source>
        <dbReference type="EMBL" id="MDY0885322.1"/>
    </source>
</evidence>
<dbReference type="Proteomes" id="UP001279642">
    <property type="component" value="Unassembled WGS sequence"/>
</dbReference>
<gene>
    <name evidence="2" type="ORF">SMD27_20945</name>
</gene>
<name>A0ABU5EHF9_9PROT</name>
<proteinExistence type="predicted"/>
<evidence type="ECO:0000256" key="1">
    <source>
        <dbReference type="SAM" id="MobiDB-lite"/>
    </source>
</evidence>
<comment type="caution">
    <text evidence="2">The sequence shown here is derived from an EMBL/GenBank/DDBJ whole genome shotgun (WGS) entry which is preliminary data.</text>
</comment>
<evidence type="ECO:0000313" key="3">
    <source>
        <dbReference type="Proteomes" id="UP001279642"/>
    </source>
</evidence>
<reference evidence="2 3" key="1">
    <citation type="journal article" date="2016" name="Antonie Van Leeuwenhoek">
        <title>Dongia soli sp. nov., isolated from soil from Dokdo, Korea.</title>
        <authorList>
            <person name="Kim D.U."/>
            <person name="Lee H."/>
            <person name="Kim H."/>
            <person name="Kim S.G."/>
            <person name="Ka J.O."/>
        </authorList>
    </citation>
    <scope>NUCLEOTIDE SEQUENCE [LARGE SCALE GENOMIC DNA]</scope>
    <source>
        <strain evidence="2 3">D78</strain>
    </source>
</reference>
<dbReference type="EMBL" id="JAXCLW010000009">
    <property type="protein sequence ID" value="MDY0885322.1"/>
    <property type="molecule type" value="Genomic_DNA"/>
</dbReference>
<protein>
    <submittedName>
        <fullName evidence="2">Uncharacterized protein</fullName>
    </submittedName>
</protein>
<keyword evidence="3" id="KW-1185">Reference proteome</keyword>
<feature type="region of interest" description="Disordered" evidence="1">
    <location>
        <begin position="1"/>
        <end position="20"/>
    </location>
</feature>
<organism evidence="2 3">
    <name type="scientific">Dongia soli</name>
    <dbReference type="NCBI Taxonomy" id="600628"/>
    <lineage>
        <taxon>Bacteria</taxon>
        <taxon>Pseudomonadati</taxon>
        <taxon>Pseudomonadota</taxon>
        <taxon>Alphaproteobacteria</taxon>
        <taxon>Rhodospirillales</taxon>
        <taxon>Dongiaceae</taxon>
        <taxon>Dongia</taxon>
    </lineage>
</organism>
<sequence length="49" mass="5683">MKEILHREGDAVERPERDPLRPALISRRRDLERRFGEKCHKGVQGGVMG</sequence>